<keyword evidence="3" id="KW-0964">Secreted</keyword>
<dbReference type="SUPFAM" id="SSF64518">
    <property type="entry name" value="Phase 1 flagellin"/>
    <property type="match status" value="2"/>
</dbReference>
<gene>
    <name evidence="6" type="ORF">GCM10010862_45740</name>
</gene>
<evidence type="ECO:0000256" key="1">
    <source>
        <dbReference type="ARBA" id="ARBA00005709"/>
    </source>
</evidence>
<name>A0ABQ5WBJ4_9HYPH</name>
<evidence type="ECO:0000313" key="6">
    <source>
        <dbReference type="EMBL" id="GLQ57315.1"/>
    </source>
</evidence>
<dbReference type="InterPro" id="IPR001029">
    <property type="entry name" value="Flagellin_N"/>
</dbReference>
<comment type="similarity">
    <text evidence="1 3">Belongs to the bacterial flagellin family.</text>
</comment>
<dbReference type="Gene3D" id="1.20.1330.10">
    <property type="entry name" value="f41 fragment of flagellin, N-terminal domain"/>
    <property type="match status" value="1"/>
</dbReference>
<dbReference type="RefSeq" id="WP_284342709.1">
    <property type="nucleotide sequence ID" value="NZ_BSNS01000024.1"/>
</dbReference>
<comment type="subcellular location">
    <subcellularLocation>
        <location evidence="3">Secreted</location>
    </subcellularLocation>
    <subcellularLocation>
        <location evidence="3">Bacterial flagellum</location>
    </subcellularLocation>
</comment>
<comment type="function">
    <text evidence="3">Flagellin is the subunit protein which polymerizes to form the filaments of bacterial flagella.</text>
</comment>
<dbReference type="Proteomes" id="UP001156691">
    <property type="component" value="Unassembled WGS sequence"/>
</dbReference>
<proteinExistence type="inferred from homology"/>
<feature type="domain" description="Flagellin C-terminal" evidence="5">
    <location>
        <begin position="299"/>
        <end position="382"/>
    </location>
</feature>
<dbReference type="EMBL" id="BSNS01000024">
    <property type="protein sequence ID" value="GLQ57315.1"/>
    <property type="molecule type" value="Genomic_DNA"/>
</dbReference>
<protein>
    <recommendedName>
        <fullName evidence="3">Flagellin</fullName>
    </recommendedName>
</protein>
<evidence type="ECO:0000259" key="4">
    <source>
        <dbReference type="Pfam" id="PF00669"/>
    </source>
</evidence>
<dbReference type="InterPro" id="IPR001492">
    <property type="entry name" value="Flagellin"/>
</dbReference>
<sequence length="382" mass="39976">MSDISLSKAVRSNLLSLQNTAAQMGKTQERLATGNKVNSALDNPTNFFTASGLNSRAGDMSQLLDGMANGIQTLQAADNGLKAITKTLESMQSTLRQARQDKSFQTQSYELDATYAAGTTPGQFDAASAITFRGGATTEDLTAGTPISIDLSGLTLDGAVAAINTAAEAGGTLEGAVRASNDNGKLRIENLSTGDLEVAGTTSVTGTTIEGNSVRADLADQYNELRDQLDKLADDASFNGVNLLRGDLLKITFNETGTSELEIQTKNGDSINSASLGVETAMVASDLDSDTNIDSILTDVKTAINTVRSQSSAFGSSLSIVENRQDFSKNMINTLQTGAANLTLADANEEAANMLALQTRQQLSSTALSMASQADQAVLRLF</sequence>
<organism evidence="6 7">
    <name type="scientific">Devosia nitrariae</name>
    <dbReference type="NCBI Taxonomy" id="2071872"/>
    <lineage>
        <taxon>Bacteria</taxon>
        <taxon>Pseudomonadati</taxon>
        <taxon>Pseudomonadota</taxon>
        <taxon>Alphaproteobacteria</taxon>
        <taxon>Hyphomicrobiales</taxon>
        <taxon>Devosiaceae</taxon>
        <taxon>Devosia</taxon>
    </lineage>
</organism>
<dbReference type="Pfam" id="PF00669">
    <property type="entry name" value="Flagellin_N"/>
    <property type="match status" value="1"/>
</dbReference>
<feature type="domain" description="Flagellin N-terminal" evidence="4">
    <location>
        <begin position="12"/>
        <end position="110"/>
    </location>
</feature>
<evidence type="ECO:0000256" key="2">
    <source>
        <dbReference type="ARBA" id="ARBA00023143"/>
    </source>
</evidence>
<dbReference type="PANTHER" id="PTHR42792:SF2">
    <property type="entry name" value="FLAGELLIN"/>
    <property type="match status" value="1"/>
</dbReference>
<dbReference type="Pfam" id="PF00700">
    <property type="entry name" value="Flagellin_C"/>
    <property type="match status" value="1"/>
</dbReference>
<accession>A0ABQ5WBJ4</accession>
<keyword evidence="7" id="KW-1185">Reference proteome</keyword>
<evidence type="ECO:0000259" key="5">
    <source>
        <dbReference type="Pfam" id="PF00700"/>
    </source>
</evidence>
<reference evidence="7" key="1">
    <citation type="journal article" date="2019" name="Int. J. Syst. Evol. Microbiol.">
        <title>The Global Catalogue of Microorganisms (GCM) 10K type strain sequencing project: providing services to taxonomists for standard genome sequencing and annotation.</title>
        <authorList>
            <consortium name="The Broad Institute Genomics Platform"/>
            <consortium name="The Broad Institute Genome Sequencing Center for Infectious Disease"/>
            <person name="Wu L."/>
            <person name="Ma J."/>
        </authorList>
    </citation>
    <scope>NUCLEOTIDE SEQUENCE [LARGE SCALE GENOMIC DNA]</scope>
    <source>
        <strain evidence="7">NBRC 112416</strain>
    </source>
</reference>
<comment type="caution">
    <text evidence="6">The sequence shown here is derived from an EMBL/GenBank/DDBJ whole genome shotgun (WGS) entry which is preliminary data.</text>
</comment>
<keyword evidence="2 3" id="KW-0975">Bacterial flagellum</keyword>
<evidence type="ECO:0000256" key="3">
    <source>
        <dbReference type="RuleBase" id="RU362073"/>
    </source>
</evidence>
<dbReference type="InterPro" id="IPR046358">
    <property type="entry name" value="Flagellin_C"/>
</dbReference>
<evidence type="ECO:0000313" key="7">
    <source>
        <dbReference type="Proteomes" id="UP001156691"/>
    </source>
</evidence>
<dbReference type="PANTHER" id="PTHR42792">
    <property type="entry name" value="FLAGELLIN"/>
    <property type="match status" value="1"/>
</dbReference>